<feature type="compositionally biased region" description="Acidic residues" evidence="1">
    <location>
        <begin position="69"/>
        <end position="84"/>
    </location>
</feature>
<proteinExistence type="predicted"/>
<dbReference type="OrthoDB" id="2565361at2759"/>
<dbReference type="AlphaFoldDB" id="A0A1B9I5A2"/>
<dbReference type="RefSeq" id="XP_019011916.1">
    <property type="nucleotide sequence ID" value="XM_019154513.1"/>
</dbReference>
<feature type="region of interest" description="Disordered" evidence="1">
    <location>
        <begin position="694"/>
        <end position="722"/>
    </location>
</feature>
<protein>
    <submittedName>
        <fullName evidence="2">Uncharacterized protein</fullName>
    </submittedName>
</protein>
<sequence>MTLYLSALPSLSTSSSMSSSGSGPSTPSTPSSHNLNRLDSQALAARIRQLKRSPESPSRLTLPPIMGVFDEDDDEDQDEHEDEEKLSSAFVESLDIPSPGQEGLYKIPEEDEDAMLQQEEDQERFDEAGPFMRESWEIDQEHERHESGSTYSQLNVQGELYNDENLPATNSILSPIDPYSPPPPSPCMTNIPSPTLPCSPAVPGPEWTSSTGQSSEQPGESDTYQTPEQYADAPSDSPIATPYVDPSCVPQRTRRRTLSELEPYRKLAMNKAAVQTHQYAAALEQERQRREYEEREGIWMRYRPRPFRFFGNTRGGWNGPEPMYRAQSFPPASLPPTPSYTEYPDEFANQIDQSTLSWYDDQQGDDGEIRHVEYASSSSSPLSVPVSSDGYTDFEYSQSQEETDEMYSPSSDQLYTPQISDNGARMFFPSTQDIFGRSLEYSTLSTPSLGLSREEQSRFNAGSTQAYGLGLGLTGIDQNHTPDGNGRMSFDQMIRFEEGKEPEEGEISLVEMPIGTIIPERPFEEWQAACREMTRKRREEKDIARYRERLHADESHRMSFDPSHDVDEGVGRSRLSYREDLDELPDLERGRPKFKLSNVNLNGELMRSPESSLTYSQDSLYSNLADGSINTSSSQKGVHCQGDGCPVGSNIESPESNYSEDLHYEEPVIVNHLKRRHSAPGKLGHRITFTSFNSDKTLTSTSGNLKEDLGRTRSKSDPPRPA</sequence>
<accession>A0A1B9I5A2</accession>
<feature type="compositionally biased region" description="Polar residues" evidence="1">
    <location>
        <begin position="207"/>
        <end position="228"/>
    </location>
</feature>
<dbReference type="KEGG" id="kpin:30171122"/>
<feature type="region of interest" description="Disordered" evidence="1">
    <location>
        <begin position="139"/>
        <end position="260"/>
    </location>
</feature>
<evidence type="ECO:0000256" key="1">
    <source>
        <dbReference type="SAM" id="MobiDB-lite"/>
    </source>
</evidence>
<feature type="compositionally biased region" description="Polar residues" evidence="1">
    <location>
        <begin position="694"/>
        <end position="704"/>
    </location>
</feature>
<evidence type="ECO:0000313" key="4">
    <source>
        <dbReference type="Proteomes" id="UP000094020"/>
    </source>
</evidence>
<dbReference type="Proteomes" id="UP000094020">
    <property type="component" value="Chromosome 3"/>
</dbReference>
<feature type="region of interest" description="Disordered" evidence="1">
    <location>
        <begin position="1"/>
        <end position="126"/>
    </location>
</feature>
<feature type="compositionally biased region" description="Pro residues" evidence="1">
    <location>
        <begin position="194"/>
        <end position="203"/>
    </location>
</feature>
<organism evidence="2">
    <name type="scientific">Kwoniella pini CBS 10737</name>
    <dbReference type="NCBI Taxonomy" id="1296096"/>
    <lineage>
        <taxon>Eukaryota</taxon>
        <taxon>Fungi</taxon>
        <taxon>Dikarya</taxon>
        <taxon>Basidiomycota</taxon>
        <taxon>Agaricomycotina</taxon>
        <taxon>Tremellomycetes</taxon>
        <taxon>Tremellales</taxon>
        <taxon>Cryptococcaceae</taxon>
        <taxon>Kwoniella</taxon>
    </lineage>
</organism>
<evidence type="ECO:0000313" key="2">
    <source>
        <dbReference type="EMBL" id="OCF50697.1"/>
    </source>
</evidence>
<dbReference type="EMBL" id="CP144521">
    <property type="protein sequence ID" value="WWC68477.1"/>
    <property type="molecule type" value="Genomic_DNA"/>
</dbReference>
<dbReference type="GeneID" id="30171122"/>
<keyword evidence="4" id="KW-1185">Reference proteome</keyword>
<feature type="compositionally biased region" description="Acidic residues" evidence="1">
    <location>
        <begin position="109"/>
        <end position="124"/>
    </location>
</feature>
<reference evidence="2" key="1">
    <citation type="submission" date="2013-07" db="EMBL/GenBank/DDBJ databases">
        <title>The Genome Sequence of Cryptococcus pinus CBS10737.</title>
        <authorList>
            <consortium name="The Broad Institute Genome Sequencing Platform"/>
            <person name="Cuomo C."/>
            <person name="Litvintseva A."/>
            <person name="Chen Y."/>
            <person name="Heitman J."/>
            <person name="Sun S."/>
            <person name="Springer D."/>
            <person name="Dromer F."/>
            <person name="Young S.K."/>
            <person name="Zeng Q."/>
            <person name="Gargeya S."/>
            <person name="Fitzgerald M."/>
            <person name="Abouelleil A."/>
            <person name="Alvarado L."/>
            <person name="Berlin A.M."/>
            <person name="Chapman S.B."/>
            <person name="Dewar J."/>
            <person name="Goldberg J."/>
            <person name="Griggs A."/>
            <person name="Gujja S."/>
            <person name="Hansen M."/>
            <person name="Howarth C."/>
            <person name="Imamovic A."/>
            <person name="Larimer J."/>
            <person name="McCowan C."/>
            <person name="Murphy C."/>
            <person name="Pearson M."/>
            <person name="Priest M."/>
            <person name="Roberts A."/>
            <person name="Saif S."/>
            <person name="Shea T."/>
            <person name="Sykes S."/>
            <person name="Wortman J."/>
            <person name="Nusbaum C."/>
            <person name="Birren B."/>
        </authorList>
    </citation>
    <scope>NUCLEOTIDE SEQUENCE [LARGE SCALE GENOMIC DNA]</scope>
    <source>
        <strain evidence="2">CBS 10737</strain>
    </source>
</reference>
<reference evidence="3" key="4">
    <citation type="submission" date="2024-02" db="EMBL/GenBank/DDBJ databases">
        <title>Comparative genomics of Cryptococcus and Kwoniella reveals pathogenesis evolution and contrasting modes of karyotype evolution via chromosome fusion or intercentromeric recombination.</title>
        <authorList>
            <person name="Coelho M.A."/>
            <person name="David-Palma M."/>
            <person name="Shea T."/>
            <person name="Bowers K."/>
            <person name="McGinley-Smith S."/>
            <person name="Mohammad A.W."/>
            <person name="Gnirke A."/>
            <person name="Yurkov A.M."/>
            <person name="Nowrousian M."/>
            <person name="Sun S."/>
            <person name="Cuomo C.A."/>
            <person name="Heitman J."/>
        </authorList>
    </citation>
    <scope>NUCLEOTIDE SEQUENCE</scope>
    <source>
        <strain evidence="3">CBS 10737</strain>
    </source>
</reference>
<gene>
    <name evidence="2" type="ORF">I206_02753</name>
    <name evidence="3" type="ORF">I206_102406</name>
</gene>
<feature type="compositionally biased region" description="Basic and acidic residues" evidence="1">
    <location>
        <begin position="705"/>
        <end position="722"/>
    </location>
</feature>
<feature type="compositionally biased region" description="Low complexity" evidence="1">
    <location>
        <begin position="1"/>
        <end position="32"/>
    </location>
</feature>
<reference evidence="2" key="3">
    <citation type="submission" date="2016-07" db="EMBL/GenBank/DDBJ databases">
        <title>Evolution of pathogenesis and genome organization in the Tremellales.</title>
        <authorList>
            <person name="Cuomo C."/>
            <person name="Litvintseva A."/>
            <person name="Heitman J."/>
            <person name="Chen Y."/>
            <person name="Sun S."/>
            <person name="Springer D."/>
            <person name="Dromer F."/>
            <person name="Young S."/>
            <person name="Zeng Q."/>
            <person name="Chapman S."/>
            <person name="Gujja S."/>
            <person name="Saif S."/>
            <person name="Birren B."/>
        </authorList>
    </citation>
    <scope>NUCLEOTIDE SEQUENCE</scope>
    <source>
        <strain evidence="2">CBS 10737</strain>
    </source>
</reference>
<reference evidence="3" key="2">
    <citation type="submission" date="2013-07" db="EMBL/GenBank/DDBJ databases">
        <authorList>
            <consortium name="The Broad Institute Genome Sequencing Platform"/>
            <person name="Cuomo C."/>
            <person name="Litvintseva A."/>
            <person name="Chen Y."/>
            <person name="Heitman J."/>
            <person name="Sun S."/>
            <person name="Springer D."/>
            <person name="Dromer F."/>
            <person name="Young S.K."/>
            <person name="Zeng Q."/>
            <person name="Gargeya S."/>
            <person name="Fitzgerald M."/>
            <person name="Abouelleil A."/>
            <person name="Alvarado L."/>
            <person name="Berlin A.M."/>
            <person name="Chapman S.B."/>
            <person name="Dewar J."/>
            <person name="Goldberg J."/>
            <person name="Griggs A."/>
            <person name="Gujja S."/>
            <person name="Hansen M."/>
            <person name="Howarth C."/>
            <person name="Imamovic A."/>
            <person name="Larimer J."/>
            <person name="McCowan C."/>
            <person name="Murphy C."/>
            <person name="Pearson M."/>
            <person name="Priest M."/>
            <person name="Roberts A."/>
            <person name="Saif S."/>
            <person name="Shea T."/>
            <person name="Sykes S."/>
            <person name="Wortman J."/>
            <person name="Nusbaum C."/>
            <person name="Birren B."/>
        </authorList>
    </citation>
    <scope>NUCLEOTIDE SEQUENCE</scope>
    <source>
        <strain evidence="3">CBS 10737</strain>
    </source>
</reference>
<dbReference type="EMBL" id="KI894009">
    <property type="protein sequence ID" value="OCF50697.1"/>
    <property type="molecule type" value="Genomic_DNA"/>
</dbReference>
<name>A0A1B9I5A2_9TREE</name>
<evidence type="ECO:0000313" key="3">
    <source>
        <dbReference type="EMBL" id="WWC68477.1"/>
    </source>
</evidence>
<feature type="region of interest" description="Disordered" evidence="1">
    <location>
        <begin position="631"/>
        <end position="657"/>
    </location>
</feature>